<proteinExistence type="inferred from homology"/>
<evidence type="ECO:0000256" key="3">
    <source>
        <dbReference type="ARBA" id="ARBA00022692"/>
    </source>
</evidence>
<dbReference type="Proteomes" id="UP000481153">
    <property type="component" value="Unassembled WGS sequence"/>
</dbReference>
<feature type="transmembrane region" description="Helical" evidence="7">
    <location>
        <begin position="187"/>
        <end position="210"/>
    </location>
</feature>
<comment type="similarity">
    <text evidence="2">Belongs to the prominin family.</text>
</comment>
<organism evidence="9 10">
    <name type="scientific">Aphanomyces euteiches</name>
    <dbReference type="NCBI Taxonomy" id="100861"/>
    <lineage>
        <taxon>Eukaryota</taxon>
        <taxon>Sar</taxon>
        <taxon>Stramenopiles</taxon>
        <taxon>Oomycota</taxon>
        <taxon>Saprolegniomycetes</taxon>
        <taxon>Saprolegniales</taxon>
        <taxon>Verrucalvaceae</taxon>
        <taxon>Aphanomyces</taxon>
    </lineage>
</organism>
<evidence type="ECO:0000256" key="6">
    <source>
        <dbReference type="ARBA" id="ARBA00023180"/>
    </source>
</evidence>
<keyword evidence="3 7" id="KW-0812">Transmembrane</keyword>
<accession>A0A6G0X347</accession>
<feature type="chain" id="PRO_5026267806" evidence="8">
    <location>
        <begin position="19"/>
        <end position="793"/>
    </location>
</feature>
<feature type="transmembrane region" description="Helical" evidence="7">
    <location>
        <begin position="231"/>
        <end position="252"/>
    </location>
</feature>
<sequence length="793" mass="84263">MRFKRLAVLAVAAGSVLATNLSSTTLCSPSTSKCVLLNSDSLSFVNQSQLSLDDSSAQTGVVGQAISYSKAATASLVAQVDSVRGYTQDWFHVSLKMMAIWACTSTLSAQDKQRCAPLGDPLAVMNGSQCLAVAGVGNCSSLGLCERQPNCYWPPPVDDRQPYFTGDMAAAATTWTNSGYVGTFVPYMIPGLFLALVTFVSTITFVILRCGFDGCYGSAPFKYGYSKCNKVAPAIIFVASSLVVVVVTAIAFTQNQTMSEGIVGAFQAMDITFANLNVMTQNVDGPLASIKQNLNTSVESIRQDLGTTTWVSSNFTMLSQVTTQWTASLQALGPFPSGCTLSSSSVCISCPSALCRTLPQSLNQWLAQLVTIRQSVDSSISTMRSSVASAEASISNSLQSASLLVDYVQLKAASSQTSLHSAWTTFKKIAKYRIEVILAIFILGLAVAFFGLIALCAGYRSNSSRWIKVMHVSWGLGAWVAFVGFIISSAMLVIAILGNDGCHYVLEIQKNVELIWPGQLAKVLDSCYAGQNPLNALDLSNDLSFSCSLPASLSNASQGTTALSSFQSFVAQMNGFSTASFGLSDSSTASLIAQAARSTPGLNATNIRTPWTIYGQSSAGSSCTNATTAPTCFMNGKCTTSACYADYVKAYSTVLATDQIVVKLRELKSDLAAASPIVHSSSWPSSLTSIQDVATQYTTALNSLSKGPIQRLQNGPMGSLLLDIDRVKCSMDCSWLVGATDLLYTSICTNLVGSTLSISLCVFLLCFFLLPMIVTAILLEKRLRGVPKAKLPF</sequence>
<keyword evidence="5 7" id="KW-0472">Membrane</keyword>
<dbReference type="VEuPathDB" id="FungiDB:AeMF1_020312"/>
<feature type="signal peptide" evidence="8">
    <location>
        <begin position="1"/>
        <end position="18"/>
    </location>
</feature>
<keyword evidence="8" id="KW-0732">Signal</keyword>
<name>A0A6G0X347_9STRA</name>
<evidence type="ECO:0000256" key="2">
    <source>
        <dbReference type="ARBA" id="ARBA00006058"/>
    </source>
</evidence>
<evidence type="ECO:0000256" key="8">
    <source>
        <dbReference type="SAM" id="SignalP"/>
    </source>
</evidence>
<evidence type="ECO:0000256" key="1">
    <source>
        <dbReference type="ARBA" id="ARBA00004141"/>
    </source>
</evidence>
<evidence type="ECO:0000313" key="9">
    <source>
        <dbReference type="EMBL" id="KAF0734230.1"/>
    </source>
</evidence>
<keyword evidence="4 7" id="KW-1133">Transmembrane helix</keyword>
<dbReference type="AlphaFoldDB" id="A0A6G0X347"/>
<dbReference type="PANTHER" id="PTHR22730">
    <property type="entry name" value="PROMININ PROM PROTEIN"/>
    <property type="match status" value="1"/>
</dbReference>
<comment type="subcellular location">
    <subcellularLocation>
        <location evidence="1">Membrane</location>
        <topology evidence="1">Multi-pass membrane protein</topology>
    </subcellularLocation>
</comment>
<protein>
    <submittedName>
        <fullName evidence="9">Uncharacterized protein</fullName>
    </submittedName>
</protein>
<dbReference type="EMBL" id="VJMJ01000117">
    <property type="protein sequence ID" value="KAF0734230.1"/>
    <property type="molecule type" value="Genomic_DNA"/>
</dbReference>
<dbReference type="GO" id="GO:0016020">
    <property type="term" value="C:membrane"/>
    <property type="evidence" value="ECO:0007669"/>
    <property type="project" value="UniProtKB-SubCell"/>
</dbReference>
<dbReference type="InterPro" id="IPR008795">
    <property type="entry name" value="Prominin"/>
</dbReference>
<feature type="transmembrane region" description="Helical" evidence="7">
    <location>
        <begin position="471"/>
        <end position="497"/>
    </location>
</feature>
<evidence type="ECO:0000256" key="4">
    <source>
        <dbReference type="ARBA" id="ARBA00022989"/>
    </source>
</evidence>
<comment type="caution">
    <text evidence="9">The sequence shown here is derived from an EMBL/GenBank/DDBJ whole genome shotgun (WGS) entry which is preliminary data.</text>
</comment>
<evidence type="ECO:0000256" key="5">
    <source>
        <dbReference type="ARBA" id="ARBA00023136"/>
    </source>
</evidence>
<keyword evidence="10" id="KW-1185">Reference proteome</keyword>
<feature type="transmembrane region" description="Helical" evidence="7">
    <location>
        <begin position="436"/>
        <end position="459"/>
    </location>
</feature>
<keyword evidence="6" id="KW-0325">Glycoprotein</keyword>
<gene>
    <name evidence="9" type="ORF">Ae201684_009091</name>
</gene>
<reference evidence="9 10" key="1">
    <citation type="submission" date="2019-07" db="EMBL/GenBank/DDBJ databases">
        <title>Genomics analysis of Aphanomyces spp. identifies a new class of oomycete effector associated with host adaptation.</title>
        <authorList>
            <person name="Gaulin E."/>
        </authorList>
    </citation>
    <scope>NUCLEOTIDE SEQUENCE [LARGE SCALE GENOMIC DNA]</scope>
    <source>
        <strain evidence="9 10">ATCC 201684</strain>
    </source>
</reference>
<feature type="transmembrane region" description="Helical" evidence="7">
    <location>
        <begin position="756"/>
        <end position="779"/>
    </location>
</feature>
<dbReference type="PANTHER" id="PTHR22730:SF1">
    <property type="entry name" value="PROMININ-LIKE PROTEIN"/>
    <property type="match status" value="1"/>
</dbReference>
<evidence type="ECO:0000313" key="10">
    <source>
        <dbReference type="Proteomes" id="UP000481153"/>
    </source>
</evidence>
<evidence type="ECO:0000256" key="7">
    <source>
        <dbReference type="SAM" id="Phobius"/>
    </source>
</evidence>